<keyword evidence="2" id="KW-0788">Thiol protease</keyword>
<proteinExistence type="inferred from homology"/>
<evidence type="ECO:0000259" key="3">
    <source>
        <dbReference type="PROSITE" id="PS50235"/>
    </source>
</evidence>
<dbReference type="SUPFAM" id="SSF54001">
    <property type="entry name" value="Cysteine proteinases"/>
    <property type="match status" value="1"/>
</dbReference>
<feature type="domain" description="DUSP" evidence="4">
    <location>
        <begin position="18"/>
        <end position="137"/>
    </location>
</feature>
<dbReference type="InterPro" id="IPR035927">
    <property type="entry name" value="DUSP-like_sf"/>
</dbReference>
<dbReference type="InterPro" id="IPR006615">
    <property type="entry name" value="Pept_C19_DUSP"/>
</dbReference>
<dbReference type="Gene3D" id="3.10.20.90">
    <property type="entry name" value="Phosphatidylinositol 3-kinase Catalytic Subunit, Chain A, domain 1"/>
    <property type="match status" value="1"/>
</dbReference>
<sequence>MTIPSVEGFLQASSCLPCTATEEREIVDALTREAEKNVKHGDLRYLVSQSWWMEWQGYVGLVSYGENGTEQFPQATNRPGEIDNSKLVLAEMINGSEEPELQRTLREGEHYTLVPQEVWQRLYEWYKGGPEIPRKVIFDNPTDKTYIVDVYPLCLKLIDGRDSSEKVFRISRKAKVHELYSMVCSLMSVEQSEIVIWDYYQRSKGKKLFNQNETLEEAQLTMDQEILLEMKLGESSSGFSTRSTNDELALIPLEPSTSSFSIAGGPTFSNGFSSGIGSSFSQDNSFSPLLRDSEDGYNSLSNGTKDGTHGFSGLHNLGNTCFMNSAIQSLVHTPPLVQYFLEDYTCEINTENPLGLQGELAIAFGELLRKLWSSGQTSIAPRAFKSKLSRFAPQFSGYNQHDSQELLAFLLDGLHEDLNRVKKKPYIEAKDADGRPDDEFAEECWNYHKARNDSIIVDKFQGQYKSTLVCPVCNKISVTFDPFMYLSLPLPSTVTRMITVTVFSGTGDVLPMPYTVTVQKNGNCRDLTKALADVCCLKDSETLLLAEVYERRIYRYLTNPIEGLHSIKDEDILVAYRLPVGHERLLRLEILHRRPDRFLVEPQFNINRKLIGCPIVTCIPNGSTGKSDIYAAVSAVLVPFLRAKAHSPDVSAVKLNGNGPSLDGIVLTDNGTTCEEGLSTSRSSEDDNAADDELLPFLLSLTDEKGSTRNAIDTDSNRVLGLVIRVLMDWSEKENGMYNIDYMDGLPEVFKPGFMSKKTRQEAVNLFSCLDAFLKEEPLGPDDMWYCPGCKEHRQASKKLDLWRLPEILVVHLKRFSYSRYMKNKLDTFVNFPIHDLNMSKYVKLTSRSDQLPMYELYAVINHYGGLGGGHYSAYAKLVEEDNWYHFDDSHVSSVNEDEIRTSAAYVLFYRRVGGSSTVANGGPVDIEMVDSLET</sequence>
<dbReference type="PROSITE" id="PS51283">
    <property type="entry name" value="DUSP"/>
    <property type="match status" value="1"/>
</dbReference>
<gene>
    <name evidence="5" type="ORF">NCGR_LOCUS2823</name>
</gene>
<comment type="similarity">
    <text evidence="1 2">Belongs to the peptidase C19 family.</text>
</comment>
<evidence type="ECO:0000259" key="4">
    <source>
        <dbReference type="PROSITE" id="PS51283"/>
    </source>
</evidence>
<evidence type="ECO:0000313" key="6">
    <source>
        <dbReference type="Proteomes" id="UP000604825"/>
    </source>
</evidence>
<reference evidence="5" key="1">
    <citation type="submission" date="2020-10" db="EMBL/GenBank/DDBJ databases">
        <authorList>
            <person name="Han B."/>
            <person name="Lu T."/>
            <person name="Zhao Q."/>
            <person name="Huang X."/>
            <person name="Zhao Y."/>
        </authorList>
    </citation>
    <scope>NUCLEOTIDE SEQUENCE</scope>
</reference>
<name>A0A811MHL3_9POAL</name>
<dbReference type="PROSITE" id="PS00973">
    <property type="entry name" value="USP_2"/>
    <property type="match status" value="1"/>
</dbReference>
<evidence type="ECO:0000256" key="2">
    <source>
        <dbReference type="RuleBase" id="RU366025"/>
    </source>
</evidence>
<keyword evidence="6" id="KW-1185">Reference proteome</keyword>
<dbReference type="PANTHER" id="PTHR21646:SF46">
    <property type="entry name" value="UBIQUITIN CARBOXYL-TERMINAL HYDROLASE"/>
    <property type="match status" value="1"/>
</dbReference>
<dbReference type="Gene3D" id="3.30.2230.10">
    <property type="entry name" value="DUSP-like"/>
    <property type="match status" value="1"/>
</dbReference>
<evidence type="ECO:0000256" key="1">
    <source>
        <dbReference type="ARBA" id="ARBA00009085"/>
    </source>
</evidence>
<dbReference type="CDD" id="cd02674">
    <property type="entry name" value="Peptidase_C19R"/>
    <property type="match status" value="1"/>
</dbReference>
<dbReference type="EC" id="3.4.19.12" evidence="2"/>
<dbReference type="GO" id="GO:0004843">
    <property type="term" value="F:cysteine-type deubiquitinase activity"/>
    <property type="evidence" value="ECO:0007669"/>
    <property type="project" value="UniProtKB-UniRule"/>
</dbReference>
<comment type="caution">
    <text evidence="5">The sequence shown here is derived from an EMBL/GenBank/DDBJ whole genome shotgun (WGS) entry which is preliminary data.</text>
</comment>
<accession>A0A811MHL3</accession>
<dbReference type="InterPro" id="IPR001394">
    <property type="entry name" value="Peptidase_C19_UCH"/>
</dbReference>
<evidence type="ECO:0000313" key="5">
    <source>
        <dbReference type="EMBL" id="CAD6204908.1"/>
    </source>
</evidence>
<dbReference type="Pfam" id="PF00443">
    <property type="entry name" value="UCH"/>
    <property type="match status" value="1"/>
</dbReference>
<dbReference type="GO" id="GO:0006508">
    <property type="term" value="P:proteolysis"/>
    <property type="evidence" value="ECO:0007669"/>
    <property type="project" value="UniProtKB-KW"/>
</dbReference>
<comment type="function">
    <text evidence="2">Recognizes and hydrolyzes the peptide bond at the C-terminal Gly of ubiquitin. Involved in the processing of poly-ubiquitin precursors as well as that of ubiquitinated proteins.</text>
</comment>
<feature type="domain" description="USP" evidence="3">
    <location>
        <begin position="312"/>
        <end position="913"/>
    </location>
</feature>
<dbReference type="PROSITE" id="PS50235">
    <property type="entry name" value="USP_3"/>
    <property type="match status" value="1"/>
</dbReference>
<dbReference type="SUPFAM" id="SSF143791">
    <property type="entry name" value="DUSP-like"/>
    <property type="match status" value="1"/>
</dbReference>
<dbReference type="OrthoDB" id="292964at2759"/>
<dbReference type="Gene3D" id="3.90.70.10">
    <property type="entry name" value="Cysteine proteinases"/>
    <property type="match status" value="2"/>
</dbReference>
<comment type="catalytic activity">
    <reaction evidence="2">
        <text>Thiol-dependent hydrolysis of ester, thioester, amide, peptide and isopeptide bonds formed by the C-terminal Gly of ubiquitin (a 76-residue protein attached to proteins as an intracellular targeting signal).</text>
        <dbReference type="EC" id="3.4.19.12"/>
    </reaction>
</comment>
<dbReference type="Proteomes" id="UP000604825">
    <property type="component" value="Unassembled WGS sequence"/>
</dbReference>
<keyword evidence="2" id="KW-0645">Protease</keyword>
<keyword evidence="2" id="KW-0378">Hydrolase</keyword>
<dbReference type="AlphaFoldDB" id="A0A811MHL3"/>
<dbReference type="PANTHER" id="PTHR21646">
    <property type="entry name" value="UBIQUITIN CARBOXYL-TERMINAL HYDROLASE"/>
    <property type="match status" value="1"/>
</dbReference>
<dbReference type="InterPro" id="IPR028889">
    <property type="entry name" value="USP"/>
</dbReference>
<organism evidence="5 6">
    <name type="scientific">Miscanthus lutarioriparius</name>
    <dbReference type="NCBI Taxonomy" id="422564"/>
    <lineage>
        <taxon>Eukaryota</taxon>
        <taxon>Viridiplantae</taxon>
        <taxon>Streptophyta</taxon>
        <taxon>Embryophyta</taxon>
        <taxon>Tracheophyta</taxon>
        <taxon>Spermatophyta</taxon>
        <taxon>Magnoliopsida</taxon>
        <taxon>Liliopsida</taxon>
        <taxon>Poales</taxon>
        <taxon>Poaceae</taxon>
        <taxon>PACMAD clade</taxon>
        <taxon>Panicoideae</taxon>
        <taxon>Andropogonodae</taxon>
        <taxon>Andropogoneae</taxon>
        <taxon>Saccharinae</taxon>
        <taxon>Miscanthus</taxon>
    </lineage>
</organism>
<dbReference type="SMART" id="SM00695">
    <property type="entry name" value="DUSP"/>
    <property type="match status" value="1"/>
</dbReference>
<dbReference type="EMBL" id="CAJGYO010000001">
    <property type="protein sequence ID" value="CAD6204908.1"/>
    <property type="molecule type" value="Genomic_DNA"/>
</dbReference>
<dbReference type="InterPro" id="IPR050185">
    <property type="entry name" value="Ub_carboxyl-term_hydrolase"/>
</dbReference>
<dbReference type="InterPro" id="IPR018200">
    <property type="entry name" value="USP_CS"/>
</dbReference>
<keyword evidence="2" id="KW-0833">Ubl conjugation pathway</keyword>
<dbReference type="Pfam" id="PF06337">
    <property type="entry name" value="DUSP"/>
    <property type="match status" value="1"/>
</dbReference>
<dbReference type="PROSITE" id="PS00972">
    <property type="entry name" value="USP_1"/>
    <property type="match status" value="1"/>
</dbReference>
<dbReference type="InterPro" id="IPR038765">
    <property type="entry name" value="Papain-like_cys_pep_sf"/>
</dbReference>
<dbReference type="GO" id="GO:0016579">
    <property type="term" value="P:protein deubiquitination"/>
    <property type="evidence" value="ECO:0007669"/>
    <property type="project" value="InterPro"/>
</dbReference>
<protein>
    <recommendedName>
        <fullName evidence="2">Ubiquitin carboxyl-terminal hydrolase</fullName>
        <ecNumber evidence="2">3.4.19.12</ecNumber>
    </recommendedName>
</protein>